<keyword evidence="2" id="KW-1185">Reference proteome</keyword>
<dbReference type="GO" id="GO:0005840">
    <property type="term" value="C:ribosome"/>
    <property type="evidence" value="ECO:0007669"/>
    <property type="project" value="UniProtKB-KW"/>
</dbReference>
<reference evidence="1 2" key="1">
    <citation type="submission" date="2020-05" db="EMBL/GenBank/DDBJ databases">
        <title>Genomic Encyclopedia of Type Strains, Phase IV (KMG-V): Genome sequencing to study the core and pangenomes of soil and plant-associated prokaryotes.</title>
        <authorList>
            <person name="Whitman W."/>
        </authorList>
    </citation>
    <scope>NUCLEOTIDE SEQUENCE [LARGE SCALE GENOMIC DNA]</scope>
    <source>
        <strain evidence="1 2">C29</strain>
    </source>
</reference>
<dbReference type="Proteomes" id="UP001516061">
    <property type="component" value="Unassembled WGS sequence"/>
</dbReference>
<keyword evidence="1" id="KW-0689">Ribosomal protein</keyword>
<name>A0ABX2G012_9BURK</name>
<comment type="caution">
    <text evidence="1">The sequence shown here is derived from an EMBL/GenBank/DDBJ whole genome shotgun (WGS) entry which is preliminary data.</text>
</comment>
<sequence>MTAPDPVRRRRASTLASVFFAPMGQATVRDLQRELEAVHNIAASRDAVRADLSWLQEMGLVRLLDDTAQITERGRDVARNTAPWPGE</sequence>
<proteinExistence type="predicted"/>
<dbReference type="RefSeq" id="WP_173803754.1">
    <property type="nucleotide sequence ID" value="NZ_JABSNM010000002.1"/>
</dbReference>
<evidence type="ECO:0000313" key="1">
    <source>
        <dbReference type="EMBL" id="NRT54788.1"/>
    </source>
</evidence>
<protein>
    <submittedName>
        <fullName evidence="1">Ribosomal protein S19E (S16A)</fullName>
    </submittedName>
</protein>
<evidence type="ECO:0000313" key="2">
    <source>
        <dbReference type="Proteomes" id="UP001516061"/>
    </source>
</evidence>
<accession>A0ABX2G012</accession>
<gene>
    <name evidence="1" type="ORF">HNQ01_000498</name>
</gene>
<keyword evidence="1" id="KW-0687">Ribonucleoprotein</keyword>
<dbReference type="EMBL" id="JABSNM010000002">
    <property type="protein sequence ID" value="NRT54788.1"/>
    <property type="molecule type" value="Genomic_DNA"/>
</dbReference>
<organism evidence="1 2">
    <name type="scientific">Sphaerotilus uruguayifluvii</name>
    <dbReference type="NCBI Taxonomy" id="2735897"/>
    <lineage>
        <taxon>Bacteria</taxon>
        <taxon>Pseudomonadati</taxon>
        <taxon>Pseudomonadota</taxon>
        <taxon>Betaproteobacteria</taxon>
        <taxon>Burkholderiales</taxon>
        <taxon>Sphaerotilaceae</taxon>
        <taxon>Sphaerotilus</taxon>
    </lineage>
</organism>